<reference evidence="2" key="1">
    <citation type="submission" date="2023-07" db="EMBL/GenBank/DDBJ databases">
        <authorList>
            <consortium name="AG Swart"/>
            <person name="Singh M."/>
            <person name="Singh A."/>
            <person name="Seah K."/>
            <person name="Emmerich C."/>
        </authorList>
    </citation>
    <scope>NUCLEOTIDE SEQUENCE</scope>
    <source>
        <strain evidence="2">DP1</strain>
    </source>
</reference>
<dbReference type="EMBL" id="CAMPGE010027071">
    <property type="protein sequence ID" value="CAI2384728.1"/>
    <property type="molecule type" value="Genomic_DNA"/>
</dbReference>
<feature type="region of interest" description="Disordered" evidence="1">
    <location>
        <begin position="1"/>
        <end position="31"/>
    </location>
</feature>
<evidence type="ECO:0000313" key="3">
    <source>
        <dbReference type="Proteomes" id="UP001295684"/>
    </source>
</evidence>
<evidence type="ECO:0000313" key="2">
    <source>
        <dbReference type="EMBL" id="CAI2384728.1"/>
    </source>
</evidence>
<accession>A0AAD2D9S9</accession>
<protein>
    <submittedName>
        <fullName evidence="2">Uncharacterized protein</fullName>
    </submittedName>
</protein>
<sequence length="264" mass="30718">MERSLQTSQTKSDEVIEFEKTTHKENKKTDKELRQALETNYYSYEFEDDYFNEDSDNNGNEEGYDIYFTSQRDMNFAKYAPFKGFKTNDLCLKNITRGNKDAKSFLSSCYPERINMFRISNQFCLKLNNSLLNEIVRASNTILKEIAICEFKITSTQFKRSIASFANVQTVKFQWCTVSVPNTCDFSKLMANAKMKLLDLRGTMFENLKESEETPKLFAKLIQRLATSPDLKLSLKEMDICFCDIEREEASIILNQNGFDKVKI</sequence>
<comment type="caution">
    <text evidence="2">The sequence shown here is derived from an EMBL/GenBank/DDBJ whole genome shotgun (WGS) entry which is preliminary data.</text>
</comment>
<dbReference type="AlphaFoldDB" id="A0AAD2D9S9"/>
<gene>
    <name evidence="2" type="ORF">ECRASSUSDP1_LOCUS26263</name>
</gene>
<evidence type="ECO:0000256" key="1">
    <source>
        <dbReference type="SAM" id="MobiDB-lite"/>
    </source>
</evidence>
<name>A0AAD2D9S9_EUPCR</name>
<feature type="compositionally biased region" description="Polar residues" evidence="1">
    <location>
        <begin position="1"/>
        <end position="10"/>
    </location>
</feature>
<dbReference type="Proteomes" id="UP001295684">
    <property type="component" value="Unassembled WGS sequence"/>
</dbReference>
<keyword evidence="3" id="KW-1185">Reference proteome</keyword>
<feature type="compositionally biased region" description="Basic and acidic residues" evidence="1">
    <location>
        <begin position="11"/>
        <end position="31"/>
    </location>
</feature>
<organism evidence="2 3">
    <name type="scientific">Euplotes crassus</name>
    <dbReference type="NCBI Taxonomy" id="5936"/>
    <lineage>
        <taxon>Eukaryota</taxon>
        <taxon>Sar</taxon>
        <taxon>Alveolata</taxon>
        <taxon>Ciliophora</taxon>
        <taxon>Intramacronucleata</taxon>
        <taxon>Spirotrichea</taxon>
        <taxon>Hypotrichia</taxon>
        <taxon>Euplotida</taxon>
        <taxon>Euplotidae</taxon>
        <taxon>Moneuplotes</taxon>
    </lineage>
</organism>
<proteinExistence type="predicted"/>